<evidence type="ECO:0000256" key="12">
    <source>
        <dbReference type="SAM" id="Phobius"/>
    </source>
</evidence>
<feature type="transmembrane region" description="Helical" evidence="12">
    <location>
        <begin position="399"/>
        <end position="422"/>
    </location>
</feature>
<feature type="transmembrane region" description="Helical" evidence="12">
    <location>
        <begin position="64"/>
        <end position="83"/>
    </location>
</feature>
<dbReference type="CDD" id="cd15052">
    <property type="entry name" value="7tmA_5-HT2"/>
    <property type="match status" value="1"/>
</dbReference>
<evidence type="ECO:0000256" key="10">
    <source>
        <dbReference type="RuleBase" id="RU000688"/>
    </source>
</evidence>
<feature type="domain" description="G-protein coupled receptors family 1 profile" evidence="13">
    <location>
        <begin position="44"/>
        <end position="419"/>
    </location>
</feature>
<dbReference type="GO" id="GO:0004930">
    <property type="term" value="F:G protein-coupled receptor activity"/>
    <property type="evidence" value="ECO:0007669"/>
    <property type="project" value="UniProtKB-KW"/>
</dbReference>
<sequence>MSQWTFSSVRVHLTASGRGGTGVHTPNVLALLLLPILCLVGLIGNAMVCIAIATDRRLHNVTNYFLFSLALADLLVCLLVMPLSIIVEVKHGVWTWNVSLCLLYVYADVFLCSASIVHMSVISLDRYLGISQPLRTRNKSKTMIIVKICLVWIITLIVSCPIAVLASYDHTYILQNNSCTIFSRHYIIYGSTLTFLIPFCVMFVTYLRTTTLLNKQASILSQKANDKLNGNGLRRTMPHRKLGHVRTNSTSTAATFTSSTLKSSFYGPKANTITYSNGYQNSVVDMEPPPPPPSTQQQQPPPPTSRMTENHSLLSHKSPTKRSTIHRWKTRTSSYLTNIAQRVARRNSLQAASQELANEHKATRVLAVVFICFFICWTPFFVANFITGFCGALCSVPPWLGSVFLWLGYISSTVNPIIYTVFNKRFRQAFVRILRCQCCHTVRDPSSIYSRNYTTIAPDTFICSNHDRQPSVNYRDESNSSIRQNSARFRGHSSSDFSKKMSLPNMSMGRGLSTAAAEPSMPGSRATTEDVSDEDAAANEHRPLLPQSRPSSAAHGMKRSLTTLLNTSTTSSAFTKSTSCVECRRAEALVGDPLEDTDDTMTSSTNSCPRHLTLFSATFGKSIKETFL</sequence>
<keyword evidence="5 10" id="KW-0297">G-protein coupled receptor</keyword>
<evidence type="ECO:0000256" key="6">
    <source>
        <dbReference type="ARBA" id="ARBA00023136"/>
    </source>
</evidence>
<feature type="transmembrane region" description="Helical" evidence="12">
    <location>
        <begin position="103"/>
        <end position="124"/>
    </location>
</feature>
<feature type="region of interest" description="Disordered" evidence="11">
    <location>
        <begin position="472"/>
        <end position="557"/>
    </location>
</feature>
<keyword evidence="6 12" id="KW-0472">Membrane</keyword>
<evidence type="ECO:0000256" key="5">
    <source>
        <dbReference type="ARBA" id="ARBA00023040"/>
    </source>
</evidence>
<dbReference type="WBParaSite" id="HCON_00167670-00001">
    <property type="protein sequence ID" value="HCON_00167670-00001"/>
    <property type="gene ID" value="HCON_00167670"/>
</dbReference>
<dbReference type="OrthoDB" id="5859976at2759"/>
<feature type="region of interest" description="Disordered" evidence="11">
    <location>
        <begin position="280"/>
        <end position="324"/>
    </location>
</feature>
<evidence type="ECO:0000256" key="3">
    <source>
        <dbReference type="ARBA" id="ARBA00022692"/>
    </source>
</evidence>
<dbReference type="PRINTS" id="PR00237">
    <property type="entry name" value="GPCRRHODOPSN"/>
</dbReference>
<dbReference type="PROSITE" id="PS00237">
    <property type="entry name" value="G_PROTEIN_RECEP_F1_1"/>
    <property type="match status" value="1"/>
</dbReference>
<dbReference type="FunFam" id="1.20.1070.10:FF:000523">
    <property type="entry name" value="5-hydroxytryptamine receptor 2B"/>
    <property type="match status" value="1"/>
</dbReference>
<evidence type="ECO:0000313" key="14">
    <source>
        <dbReference type="Proteomes" id="UP000025227"/>
    </source>
</evidence>
<reference evidence="15" key="1">
    <citation type="submission" date="2020-12" db="UniProtKB">
        <authorList>
            <consortium name="WormBaseParasite"/>
        </authorList>
    </citation>
    <scope>IDENTIFICATION</scope>
    <source>
        <strain evidence="15">MHco3</strain>
    </source>
</reference>
<dbReference type="Proteomes" id="UP000025227">
    <property type="component" value="Unplaced"/>
</dbReference>
<feature type="transmembrane region" description="Helical" evidence="12">
    <location>
        <begin position="28"/>
        <end position="52"/>
    </location>
</feature>
<keyword evidence="2" id="KW-1003">Cell membrane</keyword>
<feature type="compositionally biased region" description="Polar residues" evidence="11">
    <location>
        <begin position="479"/>
        <end position="496"/>
    </location>
</feature>
<protein>
    <submittedName>
        <fullName evidence="15">G_PROTEIN_RECEP_F1_2 domain-containing protein</fullName>
    </submittedName>
</protein>
<keyword evidence="3 10" id="KW-0812">Transmembrane</keyword>
<keyword evidence="9 10" id="KW-0807">Transducer</keyword>
<dbReference type="PROSITE" id="PS50262">
    <property type="entry name" value="G_PROTEIN_RECEP_F1_2"/>
    <property type="match status" value="1"/>
</dbReference>
<feature type="compositionally biased region" description="Polar residues" evidence="11">
    <location>
        <begin position="306"/>
        <end position="317"/>
    </location>
</feature>
<evidence type="ECO:0000313" key="15">
    <source>
        <dbReference type="WBParaSite" id="HCON_00167670-00001"/>
    </source>
</evidence>
<feature type="transmembrane region" description="Helical" evidence="12">
    <location>
        <begin position="186"/>
        <end position="207"/>
    </location>
</feature>
<evidence type="ECO:0000256" key="4">
    <source>
        <dbReference type="ARBA" id="ARBA00022989"/>
    </source>
</evidence>
<evidence type="ECO:0000256" key="8">
    <source>
        <dbReference type="ARBA" id="ARBA00023170"/>
    </source>
</evidence>
<name>A0A7I4Z059_HAECO</name>
<dbReference type="Gene3D" id="1.20.1070.10">
    <property type="entry name" value="Rhodopsin 7-helix transmembrane proteins"/>
    <property type="match status" value="2"/>
</dbReference>
<comment type="subcellular location">
    <subcellularLocation>
        <location evidence="1">Cell membrane</location>
        <topology evidence="1">Multi-pass membrane protein</topology>
    </subcellularLocation>
</comment>
<dbReference type="SMART" id="SM01381">
    <property type="entry name" value="7TM_GPCR_Srsx"/>
    <property type="match status" value="1"/>
</dbReference>
<evidence type="ECO:0000256" key="11">
    <source>
        <dbReference type="SAM" id="MobiDB-lite"/>
    </source>
</evidence>
<comment type="similarity">
    <text evidence="10">Belongs to the G-protein coupled receptor 1 family.</text>
</comment>
<feature type="compositionally biased region" description="Pro residues" evidence="11">
    <location>
        <begin position="287"/>
        <end position="304"/>
    </location>
</feature>
<dbReference type="GO" id="GO:0005886">
    <property type="term" value="C:plasma membrane"/>
    <property type="evidence" value="ECO:0007669"/>
    <property type="project" value="UniProtKB-SubCell"/>
</dbReference>
<evidence type="ECO:0000256" key="7">
    <source>
        <dbReference type="ARBA" id="ARBA00023157"/>
    </source>
</evidence>
<dbReference type="OMA" id="HLIFANW"/>
<dbReference type="InterPro" id="IPR000276">
    <property type="entry name" value="GPCR_Rhodpsn"/>
</dbReference>
<keyword evidence="7" id="KW-1015">Disulfide bond</keyword>
<dbReference type="AlphaFoldDB" id="A0A7I4Z059"/>
<organism evidence="14 15">
    <name type="scientific">Haemonchus contortus</name>
    <name type="common">Barber pole worm</name>
    <dbReference type="NCBI Taxonomy" id="6289"/>
    <lineage>
        <taxon>Eukaryota</taxon>
        <taxon>Metazoa</taxon>
        <taxon>Ecdysozoa</taxon>
        <taxon>Nematoda</taxon>
        <taxon>Chromadorea</taxon>
        <taxon>Rhabditida</taxon>
        <taxon>Rhabditina</taxon>
        <taxon>Rhabditomorpha</taxon>
        <taxon>Strongyloidea</taxon>
        <taxon>Trichostrongylidae</taxon>
        <taxon>Haemonchus</taxon>
    </lineage>
</organism>
<feature type="transmembrane region" description="Helical" evidence="12">
    <location>
        <begin position="144"/>
        <end position="166"/>
    </location>
</feature>
<dbReference type="SUPFAM" id="SSF81321">
    <property type="entry name" value="Family A G protein-coupled receptor-like"/>
    <property type="match status" value="1"/>
</dbReference>
<dbReference type="FunFam" id="1.20.1070.10:FF:000854">
    <property type="entry name" value="Protein CBR-SER-1"/>
    <property type="match status" value="1"/>
</dbReference>
<dbReference type="Pfam" id="PF00001">
    <property type="entry name" value="7tm_1"/>
    <property type="match status" value="1"/>
</dbReference>
<dbReference type="InterPro" id="IPR017452">
    <property type="entry name" value="GPCR_Rhodpsn_7TM"/>
</dbReference>
<evidence type="ECO:0000256" key="1">
    <source>
        <dbReference type="ARBA" id="ARBA00004651"/>
    </source>
</evidence>
<keyword evidence="4 12" id="KW-1133">Transmembrane helix</keyword>
<keyword evidence="8 10" id="KW-0675">Receptor</keyword>
<evidence type="ECO:0000256" key="9">
    <source>
        <dbReference type="ARBA" id="ARBA00023224"/>
    </source>
</evidence>
<dbReference type="PANTHER" id="PTHR24248">
    <property type="entry name" value="ADRENERGIC RECEPTOR-RELATED G-PROTEIN COUPLED RECEPTOR"/>
    <property type="match status" value="1"/>
</dbReference>
<dbReference type="PANTHER" id="PTHR24248:SF125">
    <property type="entry name" value="DOPAMINE D2-LIKE RECEPTOR"/>
    <property type="match status" value="1"/>
</dbReference>
<accession>A0A7I4Z059</accession>
<proteinExistence type="inferred from homology"/>
<feature type="transmembrane region" description="Helical" evidence="12">
    <location>
        <begin position="365"/>
        <end position="387"/>
    </location>
</feature>
<evidence type="ECO:0000259" key="13">
    <source>
        <dbReference type="PROSITE" id="PS50262"/>
    </source>
</evidence>
<keyword evidence="14" id="KW-1185">Reference proteome</keyword>
<evidence type="ECO:0000256" key="2">
    <source>
        <dbReference type="ARBA" id="ARBA00022475"/>
    </source>
</evidence>